<evidence type="ECO:0000256" key="4">
    <source>
        <dbReference type="ARBA" id="ARBA00023157"/>
    </source>
</evidence>
<evidence type="ECO:0000259" key="6">
    <source>
        <dbReference type="SMART" id="SM00041"/>
    </source>
</evidence>
<dbReference type="Pfam" id="PF03045">
    <property type="entry name" value="DAN"/>
    <property type="match status" value="1"/>
</dbReference>
<dbReference type="Proteomes" id="UP000835052">
    <property type="component" value="Unassembled WGS sequence"/>
</dbReference>
<feature type="transmembrane region" description="Helical" evidence="5">
    <location>
        <begin position="20"/>
        <end position="38"/>
    </location>
</feature>
<accession>A0A8S1HDF2</accession>
<dbReference type="AlphaFoldDB" id="A0A8S1HDF2"/>
<keyword evidence="3" id="KW-0732">Signal</keyword>
<dbReference type="GO" id="GO:0051427">
    <property type="term" value="F:hormone receptor binding"/>
    <property type="evidence" value="ECO:0007669"/>
    <property type="project" value="TreeGrafter"/>
</dbReference>
<dbReference type="SUPFAM" id="SSF57501">
    <property type="entry name" value="Cystine-knot cytokines"/>
    <property type="match status" value="1"/>
</dbReference>
<dbReference type="Gene3D" id="2.10.90.10">
    <property type="entry name" value="Cystine-knot cytokines"/>
    <property type="match status" value="1"/>
</dbReference>
<reference evidence="7" key="1">
    <citation type="submission" date="2020-10" db="EMBL/GenBank/DDBJ databases">
        <authorList>
            <person name="Kikuchi T."/>
        </authorList>
    </citation>
    <scope>NUCLEOTIDE SEQUENCE</scope>
    <source>
        <strain evidence="7">NKZ352</strain>
    </source>
</reference>
<comment type="caution">
    <text evidence="7">The sequence shown here is derived from an EMBL/GenBank/DDBJ whole genome shotgun (WGS) entry which is preliminary data.</text>
</comment>
<dbReference type="SMART" id="SM00041">
    <property type="entry name" value="CT"/>
    <property type="match status" value="1"/>
</dbReference>
<dbReference type="InterPro" id="IPR004133">
    <property type="entry name" value="DAN_dom"/>
</dbReference>
<dbReference type="GO" id="GO:0007166">
    <property type="term" value="P:cell surface receptor signaling pathway"/>
    <property type="evidence" value="ECO:0007669"/>
    <property type="project" value="TreeGrafter"/>
</dbReference>
<dbReference type="EMBL" id="CAJGYM010000033">
    <property type="protein sequence ID" value="CAD6193247.1"/>
    <property type="molecule type" value="Genomic_DNA"/>
</dbReference>
<proteinExistence type="predicted"/>
<evidence type="ECO:0000256" key="2">
    <source>
        <dbReference type="ARBA" id="ARBA00022525"/>
    </source>
</evidence>
<evidence type="ECO:0000256" key="5">
    <source>
        <dbReference type="SAM" id="Phobius"/>
    </source>
</evidence>
<organism evidence="7 8">
    <name type="scientific">Caenorhabditis auriculariae</name>
    <dbReference type="NCBI Taxonomy" id="2777116"/>
    <lineage>
        <taxon>Eukaryota</taxon>
        <taxon>Metazoa</taxon>
        <taxon>Ecdysozoa</taxon>
        <taxon>Nematoda</taxon>
        <taxon>Chromadorea</taxon>
        <taxon>Rhabditida</taxon>
        <taxon>Rhabditina</taxon>
        <taxon>Rhabditomorpha</taxon>
        <taxon>Rhabditoidea</taxon>
        <taxon>Rhabditidae</taxon>
        <taxon>Peloderinae</taxon>
        <taxon>Caenorhabditis</taxon>
    </lineage>
</organism>
<dbReference type="GO" id="GO:0005615">
    <property type="term" value="C:extracellular space"/>
    <property type="evidence" value="ECO:0007669"/>
    <property type="project" value="TreeGrafter"/>
</dbReference>
<keyword evidence="5" id="KW-0472">Membrane</keyword>
<protein>
    <recommendedName>
        <fullName evidence="6">CTCK domain-containing protein</fullName>
    </recommendedName>
</protein>
<keyword evidence="5" id="KW-0812">Transmembrane</keyword>
<dbReference type="InterPro" id="IPR029034">
    <property type="entry name" value="Cystine-knot_cytokine"/>
</dbReference>
<keyword evidence="8" id="KW-1185">Reference proteome</keyword>
<keyword evidence="5" id="KW-1133">Transmembrane helix</keyword>
<dbReference type="PANTHER" id="PTHR31129">
    <property type="entry name" value="GLYCOPROTEIN HORMONE ALPHA-2"/>
    <property type="match status" value="1"/>
</dbReference>
<dbReference type="InterPro" id="IPR006207">
    <property type="entry name" value="Cys_knot_C"/>
</dbReference>
<sequence length="127" mass="14284">MGLAVAWWRAALFRNDSLHWLVVPFSLCLLFTSTAGLVKNVCKKVGVEELIDEQGCDLMIVRINRCSGHCLSFTFPNPATKKTSVHAKCCRMVEWEMLEAELKCSGDNRELRIPSALQCECFDCAVQ</sequence>
<keyword evidence="2" id="KW-0964">Secreted</keyword>
<dbReference type="OrthoDB" id="5781608at2759"/>
<dbReference type="InterPro" id="IPR052680">
    <property type="entry name" value="Glyco_Hormone_Alpha"/>
</dbReference>
<keyword evidence="4" id="KW-1015">Disulfide bond</keyword>
<evidence type="ECO:0000256" key="1">
    <source>
        <dbReference type="ARBA" id="ARBA00004613"/>
    </source>
</evidence>
<evidence type="ECO:0000313" key="7">
    <source>
        <dbReference type="EMBL" id="CAD6193247.1"/>
    </source>
</evidence>
<evidence type="ECO:0000313" key="8">
    <source>
        <dbReference type="Proteomes" id="UP000835052"/>
    </source>
</evidence>
<evidence type="ECO:0000256" key="3">
    <source>
        <dbReference type="ARBA" id="ARBA00022729"/>
    </source>
</evidence>
<gene>
    <name evidence="7" type="ORF">CAUJ_LOCUS9166</name>
</gene>
<name>A0A8S1HDF2_9PELO</name>
<feature type="domain" description="CTCK" evidence="6">
    <location>
        <begin position="44"/>
        <end position="125"/>
    </location>
</feature>
<dbReference type="PANTHER" id="PTHR31129:SF2">
    <property type="entry name" value="GLYCOPROTEIN HORMONE ALPHA-2"/>
    <property type="match status" value="1"/>
</dbReference>
<comment type="subcellular location">
    <subcellularLocation>
        <location evidence="1">Secreted</location>
    </subcellularLocation>
</comment>